<dbReference type="Proteomes" id="UP000070444">
    <property type="component" value="Unassembled WGS sequence"/>
</dbReference>
<dbReference type="GO" id="GO:0006772">
    <property type="term" value="P:thiamine metabolic process"/>
    <property type="evidence" value="ECO:0007669"/>
    <property type="project" value="UniProtKB-ARBA"/>
</dbReference>
<dbReference type="InterPro" id="IPR050967">
    <property type="entry name" value="Thiamine_Salvage_TenA"/>
</dbReference>
<dbReference type="GO" id="GO:0005829">
    <property type="term" value="C:cytosol"/>
    <property type="evidence" value="ECO:0007669"/>
    <property type="project" value="TreeGrafter"/>
</dbReference>
<sequence>MTLVKYSAEELWQLHYDLGLKSLNCDFVQGLLARTPQETLSVKKFAHYIAQDTSYLEVYSQAYAFCLAKSPTKELVYKFYIFLKSIFEELELHKGLSTKWNQNTQDTDHTLLPATVAYTSFLLECGNTQPLPCIVAAILPCARLYAFVGEELKKSLDSEDLNPPEEFQRWINKYGGEEFLQVTKEIEDTYDEIISLKEYQTEEIANLCKHNYLKAMELEFNFFNEAYQ</sequence>
<dbReference type="InterPro" id="IPR016084">
    <property type="entry name" value="Haem_Oase-like_multi-hlx"/>
</dbReference>
<dbReference type="EMBL" id="KQ964435">
    <property type="protein sequence ID" value="KXN73549.1"/>
    <property type="molecule type" value="Genomic_DNA"/>
</dbReference>
<dbReference type="PANTHER" id="PTHR43198:SF2">
    <property type="entry name" value="SI:CH1073-67J19.1-RELATED"/>
    <property type="match status" value="1"/>
</dbReference>
<evidence type="ECO:0000313" key="3">
    <source>
        <dbReference type="Proteomes" id="UP000070444"/>
    </source>
</evidence>
<protein>
    <submittedName>
        <fullName evidence="2">Heme oxygenase-like protein</fullName>
    </submittedName>
</protein>
<dbReference type="Gene3D" id="1.20.910.10">
    <property type="entry name" value="Heme oxygenase-like"/>
    <property type="match status" value="1"/>
</dbReference>
<gene>
    <name evidence="2" type="ORF">CONCODRAFT_3511</name>
</gene>
<evidence type="ECO:0000259" key="1">
    <source>
        <dbReference type="Pfam" id="PF03070"/>
    </source>
</evidence>
<name>A0A137PEW5_CONC2</name>
<proteinExistence type="predicted"/>
<keyword evidence="3" id="KW-1185">Reference proteome</keyword>
<dbReference type="CDD" id="cd19368">
    <property type="entry name" value="TenA_C_AtTH2-like"/>
    <property type="match status" value="1"/>
</dbReference>
<feature type="domain" description="Thiaminase-2/PQQC" evidence="1">
    <location>
        <begin position="38"/>
        <end position="228"/>
    </location>
</feature>
<dbReference type="Pfam" id="PF03070">
    <property type="entry name" value="TENA_THI-4"/>
    <property type="match status" value="1"/>
</dbReference>
<dbReference type="PANTHER" id="PTHR43198">
    <property type="entry name" value="BIFUNCTIONAL TH2 PROTEIN"/>
    <property type="match status" value="1"/>
</dbReference>
<organism evidence="2 3">
    <name type="scientific">Conidiobolus coronatus (strain ATCC 28846 / CBS 209.66 / NRRL 28638)</name>
    <name type="common">Delacroixia coronata</name>
    <dbReference type="NCBI Taxonomy" id="796925"/>
    <lineage>
        <taxon>Eukaryota</taxon>
        <taxon>Fungi</taxon>
        <taxon>Fungi incertae sedis</taxon>
        <taxon>Zoopagomycota</taxon>
        <taxon>Entomophthoromycotina</taxon>
        <taxon>Entomophthoromycetes</taxon>
        <taxon>Entomophthorales</taxon>
        <taxon>Ancylistaceae</taxon>
        <taxon>Conidiobolus</taxon>
    </lineage>
</organism>
<dbReference type="SUPFAM" id="SSF48613">
    <property type="entry name" value="Heme oxygenase-like"/>
    <property type="match status" value="1"/>
</dbReference>
<dbReference type="InterPro" id="IPR004305">
    <property type="entry name" value="Thiaminase-2/PQQC"/>
</dbReference>
<dbReference type="AlphaFoldDB" id="A0A137PEW5"/>
<accession>A0A137PEW5</accession>
<dbReference type="STRING" id="796925.A0A137PEW5"/>
<dbReference type="OrthoDB" id="10028886at2759"/>
<evidence type="ECO:0000313" key="2">
    <source>
        <dbReference type="EMBL" id="KXN73549.1"/>
    </source>
</evidence>
<reference evidence="2 3" key="1">
    <citation type="journal article" date="2015" name="Genome Biol. Evol.">
        <title>Phylogenomic analyses indicate that early fungi evolved digesting cell walls of algal ancestors of land plants.</title>
        <authorList>
            <person name="Chang Y."/>
            <person name="Wang S."/>
            <person name="Sekimoto S."/>
            <person name="Aerts A.L."/>
            <person name="Choi C."/>
            <person name="Clum A."/>
            <person name="LaButti K.M."/>
            <person name="Lindquist E.A."/>
            <person name="Yee Ngan C."/>
            <person name="Ohm R.A."/>
            <person name="Salamov A.A."/>
            <person name="Grigoriev I.V."/>
            <person name="Spatafora J.W."/>
            <person name="Berbee M.L."/>
        </authorList>
    </citation>
    <scope>NUCLEOTIDE SEQUENCE [LARGE SCALE GENOMIC DNA]</scope>
    <source>
        <strain evidence="2 3">NRRL 28638</strain>
    </source>
</reference>